<evidence type="ECO:0000313" key="9">
    <source>
        <dbReference type="EMBL" id="OXA58553.1"/>
    </source>
</evidence>
<dbReference type="InterPro" id="IPR040255">
    <property type="entry name" value="Non-specific_endonuclease"/>
</dbReference>
<feature type="domain" description="DNA/RNA non-specific endonuclease/pyrophosphatase/phosphodiesterase" evidence="8">
    <location>
        <begin position="143"/>
        <end position="386"/>
    </location>
</feature>
<feature type="domain" description="ENPP1-3/EXOG-like endonuclease/phosphodiesterase" evidence="7">
    <location>
        <begin position="171"/>
        <end position="366"/>
    </location>
</feature>
<evidence type="ECO:0000256" key="4">
    <source>
        <dbReference type="PIRSR" id="PIRSR640255-1"/>
    </source>
</evidence>
<keyword evidence="10" id="KW-1185">Reference proteome</keyword>
<evidence type="ECO:0000256" key="5">
    <source>
        <dbReference type="PIRSR" id="PIRSR640255-2"/>
    </source>
</evidence>
<feature type="active site" description="Proton acceptor" evidence="4">
    <location>
        <position position="231"/>
    </location>
</feature>
<evidence type="ECO:0000256" key="1">
    <source>
        <dbReference type="ARBA" id="ARBA00010052"/>
    </source>
</evidence>
<organism evidence="9 10">
    <name type="scientific">Folsomia candida</name>
    <name type="common">Springtail</name>
    <dbReference type="NCBI Taxonomy" id="158441"/>
    <lineage>
        <taxon>Eukaryota</taxon>
        <taxon>Metazoa</taxon>
        <taxon>Ecdysozoa</taxon>
        <taxon>Arthropoda</taxon>
        <taxon>Hexapoda</taxon>
        <taxon>Collembola</taxon>
        <taxon>Entomobryomorpha</taxon>
        <taxon>Isotomoidea</taxon>
        <taxon>Isotomidae</taxon>
        <taxon>Proisotominae</taxon>
        <taxon>Folsomia</taxon>
    </lineage>
</organism>
<dbReference type="InterPro" id="IPR044929">
    <property type="entry name" value="DNA/RNA_non-sp_Endonuclease_sf"/>
</dbReference>
<comment type="similarity">
    <text evidence="1">Belongs to the DNA/RNA non-specific endonuclease family.</text>
</comment>
<feature type="binding site" evidence="5">
    <location>
        <position position="261"/>
    </location>
    <ligand>
        <name>Mg(2+)</name>
        <dbReference type="ChEBI" id="CHEBI:18420"/>
        <note>catalytic</note>
    </ligand>
</feature>
<dbReference type="SUPFAM" id="SSF54060">
    <property type="entry name" value="His-Me finger endonucleases"/>
    <property type="match status" value="1"/>
</dbReference>
<keyword evidence="3" id="KW-0255">Endonuclease</keyword>
<dbReference type="GO" id="GO:0005634">
    <property type="term" value="C:nucleus"/>
    <property type="evidence" value="ECO:0007669"/>
    <property type="project" value="TreeGrafter"/>
</dbReference>
<keyword evidence="5" id="KW-0479">Metal-binding</keyword>
<evidence type="ECO:0000313" key="10">
    <source>
        <dbReference type="Proteomes" id="UP000198287"/>
    </source>
</evidence>
<evidence type="ECO:0000256" key="3">
    <source>
        <dbReference type="ARBA" id="ARBA00022759"/>
    </source>
</evidence>
<dbReference type="AlphaFoldDB" id="A0A226ELJ6"/>
<proteinExistence type="inferred from homology"/>
<dbReference type="SMART" id="SM00477">
    <property type="entry name" value="NUC"/>
    <property type="match status" value="1"/>
</dbReference>
<dbReference type="GO" id="GO:0000014">
    <property type="term" value="F:single-stranded DNA endodeoxyribonuclease activity"/>
    <property type="evidence" value="ECO:0007669"/>
    <property type="project" value="TreeGrafter"/>
</dbReference>
<gene>
    <name evidence="9" type="ORF">Fcan01_06671</name>
</gene>
<evidence type="ECO:0000256" key="6">
    <source>
        <dbReference type="SAM" id="SignalP"/>
    </source>
</evidence>
<dbReference type="STRING" id="158441.A0A226ELJ6"/>
<dbReference type="SMART" id="SM00892">
    <property type="entry name" value="Endonuclease_NS"/>
    <property type="match status" value="1"/>
</dbReference>
<sequence length="406" mass="45319">MTFKLFSTLTAIFLCFQSGDSANSCQLNWGTNLLPAWFPLIWNDTSIVYPKYNGTEWLIEMTPKTSLQFGCGEATNLLQNFLLPETLLTCDGYGNLKAGLVSPNFTSMGCLNQVKEKVVHLPASTCYNGYDNIDITFLSATNSFPLINVCHNTAKDETIFAQHTIHGAALNPYEVSNRRPSFKEGGYYPTFTADDAYSQKSQLAVVTELTGPSRGPAYIDAARSFYFARGHLAPDGDFVHIYEQNATYYFVNVVPQWQIINNGNWKAMEMAIRDLATERQIDLKVWTGGLGTLTMQNENGTDVEIYLAKDALKNRRLPVPMISWKVIHNPVSKSAAAIFMVNNPHLVDVPQSLIKCPDICPQLPWVTWPTKTIQKGYTYCCDMKFVQTNGILPMISNLGADVLLLV</sequence>
<dbReference type="Proteomes" id="UP000198287">
    <property type="component" value="Unassembled WGS sequence"/>
</dbReference>
<dbReference type="EMBL" id="LNIX01000003">
    <property type="protein sequence ID" value="OXA58553.1"/>
    <property type="molecule type" value="Genomic_DNA"/>
</dbReference>
<name>A0A226ELJ6_FOLCA</name>
<evidence type="ECO:0000259" key="7">
    <source>
        <dbReference type="SMART" id="SM00477"/>
    </source>
</evidence>
<keyword evidence="6" id="KW-0732">Signal</keyword>
<keyword evidence="2" id="KW-0540">Nuclease</keyword>
<reference evidence="9 10" key="1">
    <citation type="submission" date="2015-12" db="EMBL/GenBank/DDBJ databases">
        <title>The genome of Folsomia candida.</title>
        <authorList>
            <person name="Faddeeva A."/>
            <person name="Derks M.F."/>
            <person name="Anvar Y."/>
            <person name="Smit S."/>
            <person name="Van Straalen N."/>
            <person name="Roelofs D."/>
        </authorList>
    </citation>
    <scope>NUCLEOTIDE SEQUENCE [LARGE SCALE GENOMIC DNA]</scope>
    <source>
        <strain evidence="9 10">VU population</strain>
        <tissue evidence="9">Whole body</tissue>
    </source>
</reference>
<dbReference type="InterPro" id="IPR001604">
    <property type="entry name" value="Endo_G_ENPP1-like_dom"/>
</dbReference>
<dbReference type="GO" id="GO:0006309">
    <property type="term" value="P:apoptotic DNA fragmentation"/>
    <property type="evidence" value="ECO:0007669"/>
    <property type="project" value="TreeGrafter"/>
</dbReference>
<dbReference type="GO" id="GO:0003676">
    <property type="term" value="F:nucleic acid binding"/>
    <property type="evidence" value="ECO:0007669"/>
    <property type="project" value="InterPro"/>
</dbReference>
<dbReference type="OMA" id="KCSSWPA"/>
<accession>A0A226ELJ6</accession>
<dbReference type="GO" id="GO:0005743">
    <property type="term" value="C:mitochondrial inner membrane"/>
    <property type="evidence" value="ECO:0007669"/>
    <property type="project" value="TreeGrafter"/>
</dbReference>
<dbReference type="PANTHER" id="PTHR13966:SF17">
    <property type="entry name" value="ENDONUCLEASE-RELATED"/>
    <property type="match status" value="1"/>
</dbReference>
<dbReference type="OrthoDB" id="5960141at2759"/>
<dbReference type="GO" id="GO:0004521">
    <property type="term" value="F:RNA endonuclease activity"/>
    <property type="evidence" value="ECO:0007669"/>
    <property type="project" value="TreeGrafter"/>
</dbReference>
<feature type="chain" id="PRO_5012307910" evidence="6">
    <location>
        <begin position="22"/>
        <end position="406"/>
    </location>
</feature>
<feature type="signal peptide" evidence="6">
    <location>
        <begin position="1"/>
        <end position="21"/>
    </location>
</feature>
<dbReference type="FunFam" id="3.40.570.10:FF:000007">
    <property type="entry name" value="Alkaline nuclease"/>
    <property type="match status" value="1"/>
</dbReference>
<evidence type="ECO:0000256" key="2">
    <source>
        <dbReference type="ARBA" id="ARBA00022722"/>
    </source>
</evidence>
<dbReference type="GO" id="GO:0046872">
    <property type="term" value="F:metal ion binding"/>
    <property type="evidence" value="ECO:0007669"/>
    <property type="project" value="UniProtKB-KW"/>
</dbReference>
<dbReference type="PANTHER" id="PTHR13966">
    <property type="entry name" value="ENDONUCLEASE RELATED"/>
    <property type="match status" value="1"/>
</dbReference>
<dbReference type="Pfam" id="PF01223">
    <property type="entry name" value="Endonuclease_NS"/>
    <property type="match status" value="1"/>
</dbReference>
<dbReference type="InterPro" id="IPR020821">
    <property type="entry name" value="ENPP1-3/EXOG-like_nuc-like"/>
</dbReference>
<evidence type="ECO:0000259" key="8">
    <source>
        <dbReference type="SMART" id="SM00892"/>
    </source>
</evidence>
<keyword evidence="3" id="KW-0378">Hydrolase</keyword>
<comment type="caution">
    <text evidence="9">The sequence shown here is derived from an EMBL/GenBank/DDBJ whole genome shotgun (WGS) entry which is preliminary data.</text>
</comment>
<dbReference type="Gene3D" id="3.40.570.10">
    <property type="entry name" value="Extracellular Endonuclease, subunit A"/>
    <property type="match status" value="1"/>
</dbReference>
<protein>
    <submittedName>
        <fullName evidence="9">Nuclease EXOG, mitochondrial</fullName>
    </submittedName>
</protein>
<dbReference type="InterPro" id="IPR044925">
    <property type="entry name" value="His-Me_finger_sf"/>
</dbReference>